<dbReference type="AlphaFoldDB" id="X1B3P6"/>
<dbReference type="PRINTS" id="PR00162">
    <property type="entry name" value="RIESKE"/>
</dbReference>
<keyword evidence="3" id="KW-0408">Iron</keyword>
<dbReference type="PROSITE" id="PS51296">
    <property type="entry name" value="RIESKE"/>
    <property type="match status" value="1"/>
</dbReference>
<accession>X1B3P6</accession>
<evidence type="ECO:0000256" key="5">
    <source>
        <dbReference type="ARBA" id="ARBA00023157"/>
    </source>
</evidence>
<gene>
    <name evidence="9" type="ORF">S01H4_22980</name>
</gene>
<keyword evidence="2" id="KW-0479">Metal-binding</keyword>
<evidence type="ECO:0000256" key="4">
    <source>
        <dbReference type="ARBA" id="ARBA00023014"/>
    </source>
</evidence>
<dbReference type="InterPro" id="IPR005805">
    <property type="entry name" value="Rieske_Fe-S_prot_C"/>
</dbReference>
<keyword evidence="4" id="KW-0411">Iron-sulfur</keyword>
<keyword evidence="7" id="KW-0812">Transmembrane</keyword>
<dbReference type="InterPro" id="IPR014349">
    <property type="entry name" value="Rieske_Fe-S_prot"/>
</dbReference>
<evidence type="ECO:0000259" key="8">
    <source>
        <dbReference type="PROSITE" id="PS51296"/>
    </source>
</evidence>
<evidence type="ECO:0000256" key="3">
    <source>
        <dbReference type="ARBA" id="ARBA00023004"/>
    </source>
</evidence>
<comment type="cofactor">
    <cofactor evidence="6">
        <name>[2Fe-2S] cluster</name>
        <dbReference type="ChEBI" id="CHEBI:190135"/>
    </cofactor>
</comment>
<keyword evidence="1" id="KW-0001">2Fe-2S</keyword>
<evidence type="ECO:0000256" key="2">
    <source>
        <dbReference type="ARBA" id="ARBA00022723"/>
    </source>
</evidence>
<dbReference type="SUPFAM" id="SSF50022">
    <property type="entry name" value="ISP domain"/>
    <property type="match status" value="1"/>
</dbReference>
<evidence type="ECO:0000256" key="6">
    <source>
        <dbReference type="ARBA" id="ARBA00034078"/>
    </source>
</evidence>
<sequence length="163" mass="18365">MADSHEVQRRDFVNIVVVGLGTVIGLIIGIPAIAYLLAPAIKVQREEAWIPLGPLDAYPLDDPTLFSYTRTKINGWEKTVNSFGVYVWRYGEGESDLKVYSNMCTHLSCRVTWTDENNVYFCPCHDGEFDKEGEVVAGPPPEPLYEFETKIEEGILSIKHIEV</sequence>
<name>X1B3P6_9ZZZZ</name>
<feature type="domain" description="Rieske" evidence="8">
    <location>
        <begin position="85"/>
        <end position="158"/>
    </location>
</feature>
<reference evidence="9" key="1">
    <citation type="journal article" date="2014" name="Front. Microbiol.">
        <title>High frequency of phylogenetically diverse reductive dehalogenase-homologous genes in deep subseafloor sedimentary metagenomes.</title>
        <authorList>
            <person name="Kawai M."/>
            <person name="Futagami T."/>
            <person name="Toyoda A."/>
            <person name="Takaki Y."/>
            <person name="Nishi S."/>
            <person name="Hori S."/>
            <person name="Arai W."/>
            <person name="Tsubouchi T."/>
            <person name="Morono Y."/>
            <person name="Uchiyama I."/>
            <person name="Ito T."/>
            <person name="Fujiyama A."/>
            <person name="Inagaki F."/>
            <person name="Takami H."/>
        </authorList>
    </citation>
    <scope>NUCLEOTIDE SEQUENCE</scope>
    <source>
        <strain evidence="9">Expedition CK06-06</strain>
    </source>
</reference>
<keyword evidence="7" id="KW-0472">Membrane</keyword>
<organism evidence="9">
    <name type="scientific">marine sediment metagenome</name>
    <dbReference type="NCBI Taxonomy" id="412755"/>
    <lineage>
        <taxon>unclassified sequences</taxon>
        <taxon>metagenomes</taxon>
        <taxon>ecological metagenomes</taxon>
    </lineage>
</organism>
<dbReference type="PANTHER" id="PTHR10134">
    <property type="entry name" value="CYTOCHROME B-C1 COMPLEX SUBUNIT RIESKE, MITOCHONDRIAL"/>
    <property type="match status" value="1"/>
</dbReference>
<evidence type="ECO:0000256" key="1">
    <source>
        <dbReference type="ARBA" id="ARBA00022714"/>
    </source>
</evidence>
<evidence type="ECO:0000313" key="9">
    <source>
        <dbReference type="EMBL" id="GAG89660.1"/>
    </source>
</evidence>
<dbReference type="Pfam" id="PF00355">
    <property type="entry name" value="Rieske"/>
    <property type="match status" value="1"/>
</dbReference>
<dbReference type="Gene3D" id="2.102.10.10">
    <property type="entry name" value="Rieske [2Fe-2S] iron-sulphur domain"/>
    <property type="match status" value="1"/>
</dbReference>
<keyword evidence="5" id="KW-1015">Disulfide bond</keyword>
<evidence type="ECO:0000256" key="7">
    <source>
        <dbReference type="SAM" id="Phobius"/>
    </source>
</evidence>
<dbReference type="GO" id="GO:0051537">
    <property type="term" value="F:2 iron, 2 sulfur cluster binding"/>
    <property type="evidence" value="ECO:0007669"/>
    <property type="project" value="UniProtKB-KW"/>
</dbReference>
<dbReference type="InterPro" id="IPR017941">
    <property type="entry name" value="Rieske_2Fe-2S"/>
</dbReference>
<dbReference type="CDD" id="cd03467">
    <property type="entry name" value="Rieske"/>
    <property type="match status" value="1"/>
</dbReference>
<dbReference type="GO" id="GO:0046872">
    <property type="term" value="F:metal ion binding"/>
    <property type="evidence" value="ECO:0007669"/>
    <property type="project" value="UniProtKB-KW"/>
</dbReference>
<dbReference type="InterPro" id="IPR036922">
    <property type="entry name" value="Rieske_2Fe-2S_sf"/>
</dbReference>
<proteinExistence type="predicted"/>
<feature type="transmembrane region" description="Helical" evidence="7">
    <location>
        <begin position="12"/>
        <end position="37"/>
    </location>
</feature>
<comment type="caution">
    <text evidence="9">The sequence shown here is derived from an EMBL/GenBank/DDBJ whole genome shotgun (WGS) entry which is preliminary data.</text>
</comment>
<keyword evidence="7" id="KW-1133">Transmembrane helix</keyword>
<dbReference type="GO" id="GO:0016020">
    <property type="term" value="C:membrane"/>
    <property type="evidence" value="ECO:0007669"/>
    <property type="project" value="InterPro"/>
</dbReference>
<protein>
    <recommendedName>
        <fullName evidence="8">Rieske domain-containing protein</fullName>
    </recommendedName>
</protein>
<dbReference type="EMBL" id="BART01010605">
    <property type="protein sequence ID" value="GAG89660.1"/>
    <property type="molecule type" value="Genomic_DNA"/>
</dbReference>